<evidence type="ECO:0000313" key="1">
    <source>
        <dbReference type="EMBL" id="NMO14232.1"/>
    </source>
</evidence>
<dbReference type="Proteomes" id="UP000518300">
    <property type="component" value="Unassembled WGS sequence"/>
</dbReference>
<organism evidence="1 2">
    <name type="scientific">Pyxidicoccus fallax</name>
    <dbReference type="NCBI Taxonomy" id="394095"/>
    <lineage>
        <taxon>Bacteria</taxon>
        <taxon>Pseudomonadati</taxon>
        <taxon>Myxococcota</taxon>
        <taxon>Myxococcia</taxon>
        <taxon>Myxococcales</taxon>
        <taxon>Cystobacterineae</taxon>
        <taxon>Myxococcaceae</taxon>
        <taxon>Pyxidicoccus</taxon>
    </lineage>
</organism>
<dbReference type="EMBL" id="JABBJJ010000015">
    <property type="protein sequence ID" value="NMO14232.1"/>
    <property type="molecule type" value="Genomic_DNA"/>
</dbReference>
<evidence type="ECO:0000313" key="2">
    <source>
        <dbReference type="Proteomes" id="UP000518300"/>
    </source>
</evidence>
<name>A0A848L7I9_9BACT</name>
<protein>
    <submittedName>
        <fullName evidence="1">Uncharacterized protein</fullName>
    </submittedName>
</protein>
<proteinExistence type="predicted"/>
<accession>A0A848L7I9</accession>
<sequence>MGEYGVALVSRALALMATDAQEAAYEAAGRQGYFGLKALTRSFDESRPVDAWALDGLTRVTPGQALRK</sequence>
<reference evidence="1 2" key="1">
    <citation type="submission" date="2020-04" db="EMBL/GenBank/DDBJ databases">
        <title>Draft genome of Pyxidicoccus fallax type strain.</title>
        <authorList>
            <person name="Whitworth D.E."/>
        </authorList>
    </citation>
    <scope>NUCLEOTIDE SEQUENCE [LARGE SCALE GENOMIC DNA]</scope>
    <source>
        <strain evidence="1 2">DSM 14698</strain>
    </source>
</reference>
<comment type="caution">
    <text evidence="1">The sequence shown here is derived from an EMBL/GenBank/DDBJ whole genome shotgun (WGS) entry which is preliminary data.</text>
</comment>
<keyword evidence="2" id="KW-1185">Reference proteome</keyword>
<gene>
    <name evidence="1" type="ORF">HG543_05080</name>
</gene>
<dbReference type="AlphaFoldDB" id="A0A848L7I9"/>